<dbReference type="InterPro" id="IPR004099">
    <property type="entry name" value="Pyr_nucl-diS_OxRdtase_dimer"/>
</dbReference>
<dbReference type="PRINTS" id="PR00411">
    <property type="entry name" value="PNDRDTASEI"/>
</dbReference>
<evidence type="ECO:0000259" key="7">
    <source>
        <dbReference type="Pfam" id="PF02852"/>
    </source>
</evidence>
<gene>
    <name evidence="8" type="primary">Acey_s0275.g1073</name>
    <name evidence="8" type="ORF">Y032_0275g1073</name>
</gene>
<dbReference type="GO" id="GO:0006749">
    <property type="term" value="P:glutathione metabolic process"/>
    <property type="evidence" value="ECO:0007669"/>
    <property type="project" value="TreeGrafter"/>
</dbReference>
<sequence length="130" mass="14567">MIHSTNKDVWRDSRENEERESVSFSETNVRVVENMHKLSTTLAFETDYNIQKQLQVVCLREEPKSVLGMHIVGPNAAEVIQGYAVAVKAGITFDQLIGTVAIHPCSSEEFLKMRITKRSGEDPRVQGCCG</sequence>
<proteinExistence type="inferred from homology"/>
<dbReference type="GO" id="GO:0004362">
    <property type="term" value="F:glutathione-disulfide reductase (NADPH) activity"/>
    <property type="evidence" value="ECO:0007669"/>
    <property type="project" value="TreeGrafter"/>
</dbReference>
<organism evidence="8 9">
    <name type="scientific">Ancylostoma ceylanicum</name>
    <dbReference type="NCBI Taxonomy" id="53326"/>
    <lineage>
        <taxon>Eukaryota</taxon>
        <taxon>Metazoa</taxon>
        <taxon>Ecdysozoa</taxon>
        <taxon>Nematoda</taxon>
        <taxon>Chromadorea</taxon>
        <taxon>Rhabditida</taxon>
        <taxon>Rhabditina</taxon>
        <taxon>Rhabditomorpha</taxon>
        <taxon>Strongyloidea</taxon>
        <taxon>Ancylostomatidae</taxon>
        <taxon>Ancylostomatinae</taxon>
        <taxon>Ancylostoma</taxon>
    </lineage>
</organism>
<dbReference type="GO" id="GO:0005739">
    <property type="term" value="C:mitochondrion"/>
    <property type="evidence" value="ECO:0007669"/>
    <property type="project" value="TreeGrafter"/>
</dbReference>
<dbReference type="InterPro" id="IPR016156">
    <property type="entry name" value="FAD/NAD-linked_Rdtase_dimer_sf"/>
</dbReference>
<evidence type="ECO:0000313" key="8">
    <source>
        <dbReference type="EMBL" id="EYB86692.1"/>
    </source>
</evidence>
<keyword evidence="9" id="KW-1185">Reference proteome</keyword>
<name>A0A016S8L8_9BILA</name>
<dbReference type="OrthoDB" id="5956163at2759"/>
<evidence type="ECO:0000256" key="5">
    <source>
        <dbReference type="ARBA" id="ARBA00023284"/>
    </source>
</evidence>
<dbReference type="GO" id="GO:0050660">
    <property type="term" value="F:flavin adenine dinucleotide binding"/>
    <property type="evidence" value="ECO:0007669"/>
    <property type="project" value="InterPro"/>
</dbReference>
<keyword evidence="3" id="KW-0560">Oxidoreductase</keyword>
<feature type="compositionally biased region" description="Basic and acidic residues" evidence="6">
    <location>
        <begin position="1"/>
        <end position="21"/>
    </location>
</feature>
<evidence type="ECO:0000256" key="4">
    <source>
        <dbReference type="ARBA" id="ARBA00023157"/>
    </source>
</evidence>
<dbReference type="SUPFAM" id="SSF55424">
    <property type="entry name" value="FAD/NAD-linked reductases, dimerisation (C-terminal) domain"/>
    <property type="match status" value="1"/>
</dbReference>
<dbReference type="EMBL" id="JARK01001611">
    <property type="protein sequence ID" value="EYB86692.1"/>
    <property type="molecule type" value="Genomic_DNA"/>
</dbReference>
<dbReference type="GO" id="GO:0005829">
    <property type="term" value="C:cytosol"/>
    <property type="evidence" value="ECO:0007669"/>
    <property type="project" value="TreeGrafter"/>
</dbReference>
<evidence type="ECO:0000256" key="3">
    <source>
        <dbReference type="ARBA" id="ARBA00023002"/>
    </source>
</evidence>
<keyword evidence="5" id="KW-0676">Redox-active center</keyword>
<dbReference type="AlphaFoldDB" id="A0A016S8L8"/>
<dbReference type="Proteomes" id="UP000024635">
    <property type="component" value="Unassembled WGS sequence"/>
</dbReference>
<reference evidence="9" key="1">
    <citation type="journal article" date="2015" name="Nat. Genet.">
        <title>The genome and transcriptome of the zoonotic hookworm Ancylostoma ceylanicum identify infection-specific gene families.</title>
        <authorList>
            <person name="Schwarz E.M."/>
            <person name="Hu Y."/>
            <person name="Antoshechkin I."/>
            <person name="Miller M.M."/>
            <person name="Sternberg P.W."/>
            <person name="Aroian R.V."/>
        </authorList>
    </citation>
    <scope>NUCLEOTIDE SEQUENCE</scope>
    <source>
        <strain evidence="9">HY135</strain>
    </source>
</reference>
<dbReference type="InterPro" id="IPR046952">
    <property type="entry name" value="GSHR/TRXR-like"/>
</dbReference>
<dbReference type="GO" id="GO:0034599">
    <property type="term" value="P:cellular response to oxidative stress"/>
    <property type="evidence" value="ECO:0007669"/>
    <property type="project" value="TreeGrafter"/>
</dbReference>
<evidence type="ECO:0000256" key="2">
    <source>
        <dbReference type="ARBA" id="ARBA00007532"/>
    </source>
</evidence>
<dbReference type="PANTHER" id="PTHR42737:SF7">
    <property type="entry name" value="THIOREDOXIN-DISULFIDE REDUCTASE"/>
    <property type="match status" value="1"/>
</dbReference>
<keyword evidence="4" id="KW-1015">Disulfide bond</keyword>
<comment type="similarity">
    <text evidence="2">Belongs to the class-I pyridine nucleotide-disulfide oxidoreductase family.</text>
</comment>
<dbReference type="PANTHER" id="PTHR42737">
    <property type="entry name" value="GLUTATHIONE REDUCTASE"/>
    <property type="match status" value="1"/>
</dbReference>
<protein>
    <recommendedName>
        <fullName evidence="7">Pyridine nucleotide-disulphide oxidoreductase dimerisation domain-containing protein</fullName>
    </recommendedName>
</protein>
<accession>A0A016S8L8</accession>
<comment type="caution">
    <text evidence="8">The sequence shown here is derived from an EMBL/GenBank/DDBJ whole genome shotgun (WGS) entry which is preliminary data.</text>
</comment>
<feature type="region of interest" description="Disordered" evidence="6">
    <location>
        <begin position="1"/>
        <end position="22"/>
    </location>
</feature>
<dbReference type="STRING" id="53326.A0A016S8L8"/>
<dbReference type="Gene3D" id="3.30.390.30">
    <property type="match status" value="1"/>
</dbReference>
<dbReference type="GO" id="GO:0045454">
    <property type="term" value="P:cell redox homeostasis"/>
    <property type="evidence" value="ECO:0007669"/>
    <property type="project" value="InterPro"/>
</dbReference>
<comment type="cofactor">
    <cofactor evidence="1">
        <name>FAD</name>
        <dbReference type="ChEBI" id="CHEBI:57692"/>
    </cofactor>
</comment>
<dbReference type="Pfam" id="PF02852">
    <property type="entry name" value="Pyr_redox_dim"/>
    <property type="match status" value="1"/>
</dbReference>
<feature type="domain" description="Pyridine nucleotide-disulphide oxidoreductase dimerisation" evidence="7">
    <location>
        <begin position="55"/>
        <end position="113"/>
    </location>
</feature>
<evidence type="ECO:0000256" key="1">
    <source>
        <dbReference type="ARBA" id="ARBA00001974"/>
    </source>
</evidence>
<evidence type="ECO:0000313" key="9">
    <source>
        <dbReference type="Proteomes" id="UP000024635"/>
    </source>
</evidence>
<evidence type="ECO:0000256" key="6">
    <source>
        <dbReference type="SAM" id="MobiDB-lite"/>
    </source>
</evidence>